<organism evidence="1 2">
    <name type="scientific">Dyadobacter jejuensis</name>
    <dbReference type="NCBI Taxonomy" id="1082580"/>
    <lineage>
        <taxon>Bacteria</taxon>
        <taxon>Pseudomonadati</taxon>
        <taxon>Bacteroidota</taxon>
        <taxon>Cytophagia</taxon>
        <taxon>Cytophagales</taxon>
        <taxon>Spirosomataceae</taxon>
        <taxon>Dyadobacter</taxon>
    </lineage>
</organism>
<dbReference type="Proteomes" id="UP000245880">
    <property type="component" value="Unassembled WGS sequence"/>
</dbReference>
<dbReference type="PROSITE" id="PS51257">
    <property type="entry name" value="PROKAR_LIPOPROTEIN"/>
    <property type="match status" value="1"/>
</dbReference>
<dbReference type="AlphaFoldDB" id="A0A316ALZ0"/>
<sequence>MKTVLYIYLLLLLVSGCKKEDAATEQSVLNVLVGRWELIEQQQGVLGNASWRPVQAADRQVIAFRQDGVLLDSTGVPLCCTARAYIINGQLFKIIPEESLLVNSNCDLVDCTFCAVYELELQAEEFTMTRCSGPKEKYRRLP</sequence>
<name>A0A316ALZ0_9BACT</name>
<gene>
    <name evidence="1" type="ORF">CLV98_103130</name>
</gene>
<protein>
    <recommendedName>
        <fullName evidence="3">Lipocalin-like protein</fullName>
    </recommendedName>
</protein>
<dbReference type="EMBL" id="QGDT01000003">
    <property type="protein sequence ID" value="PWJ58763.1"/>
    <property type="molecule type" value="Genomic_DNA"/>
</dbReference>
<evidence type="ECO:0000313" key="1">
    <source>
        <dbReference type="EMBL" id="PWJ58763.1"/>
    </source>
</evidence>
<proteinExistence type="predicted"/>
<evidence type="ECO:0008006" key="3">
    <source>
        <dbReference type="Google" id="ProtNLM"/>
    </source>
</evidence>
<evidence type="ECO:0000313" key="2">
    <source>
        <dbReference type="Proteomes" id="UP000245880"/>
    </source>
</evidence>
<comment type="caution">
    <text evidence="1">The sequence shown here is derived from an EMBL/GenBank/DDBJ whole genome shotgun (WGS) entry which is preliminary data.</text>
</comment>
<accession>A0A316ALZ0</accession>
<keyword evidence="2" id="KW-1185">Reference proteome</keyword>
<dbReference type="OrthoDB" id="953349at2"/>
<dbReference type="RefSeq" id="WP_109673701.1">
    <property type="nucleotide sequence ID" value="NZ_QGDT01000003.1"/>
</dbReference>
<reference evidence="1 2" key="1">
    <citation type="submission" date="2018-03" db="EMBL/GenBank/DDBJ databases">
        <title>Genomic Encyclopedia of Archaeal and Bacterial Type Strains, Phase II (KMG-II): from individual species to whole genera.</title>
        <authorList>
            <person name="Goeker M."/>
        </authorList>
    </citation>
    <scope>NUCLEOTIDE SEQUENCE [LARGE SCALE GENOMIC DNA]</scope>
    <source>
        <strain evidence="1 2">DSM 100346</strain>
    </source>
</reference>